<gene>
    <name evidence="1" type="ORF">PX52LOC_03395</name>
</gene>
<accession>A0A5C1AB35</accession>
<sequence>MAAYPAGRVANAPLWPGTWHERSADMVQADLKAADIPFVVETPDGLRFADFHVLRHIHLPAR</sequence>
<dbReference type="RefSeq" id="WP_149111171.1">
    <property type="nucleotide sequence ID" value="NZ_CP042425.1"/>
</dbReference>
<dbReference type="OrthoDB" id="292546at2"/>
<protein>
    <submittedName>
        <fullName evidence="1">Uncharacterized protein</fullName>
    </submittedName>
</protein>
<organism evidence="1 2">
    <name type="scientific">Limnoglobus roseus</name>
    <dbReference type="NCBI Taxonomy" id="2598579"/>
    <lineage>
        <taxon>Bacteria</taxon>
        <taxon>Pseudomonadati</taxon>
        <taxon>Planctomycetota</taxon>
        <taxon>Planctomycetia</taxon>
        <taxon>Gemmatales</taxon>
        <taxon>Gemmataceae</taxon>
        <taxon>Limnoglobus</taxon>
    </lineage>
</organism>
<evidence type="ECO:0000313" key="2">
    <source>
        <dbReference type="Proteomes" id="UP000324974"/>
    </source>
</evidence>
<dbReference type="EMBL" id="CP042425">
    <property type="protein sequence ID" value="QEL16441.1"/>
    <property type="molecule type" value="Genomic_DNA"/>
</dbReference>
<dbReference type="KEGG" id="lrs:PX52LOC_03395"/>
<proteinExistence type="predicted"/>
<reference evidence="2" key="1">
    <citation type="submission" date="2019-08" db="EMBL/GenBank/DDBJ databases">
        <title>Limnoglobus roseus gen. nov., sp. nov., a novel freshwater planctomycete with a giant genome from the family Gemmataceae.</title>
        <authorList>
            <person name="Kulichevskaya I.S."/>
            <person name="Naumoff D.G."/>
            <person name="Miroshnikov K."/>
            <person name="Ivanova A."/>
            <person name="Philippov D.A."/>
            <person name="Hakobyan A."/>
            <person name="Rijpstra I.C."/>
            <person name="Sinninghe Damste J.S."/>
            <person name="Liesack W."/>
            <person name="Dedysh S.N."/>
        </authorList>
    </citation>
    <scope>NUCLEOTIDE SEQUENCE [LARGE SCALE GENOMIC DNA]</scope>
    <source>
        <strain evidence="2">PX52</strain>
    </source>
</reference>
<name>A0A5C1AB35_9BACT</name>
<keyword evidence="2" id="KW-1185">Reference proteome</keyword>
<evidence type="ECO:0000313" key="1">
    <source>
        <dbReference type="EMBL" id="QEL16441.1"/>
    </source>
</evidence>
<dbReference type="Proteomes" id="UP000324974">
    <property type="component" value="Chromosome"/>
</dbReference>
<dbReference type="AlphaFoldDB" id="A0A5C1AB35"/>